<feature type="compositionally biased region" description="Polar residues" evidence="3">
    <location>
        <begin position="315"/>
        <end position="325"/>
    </location>
</feature>
<evidence type="ECO:0000313" key="4">
    <source>
        <dbReference type="EMBL" id="GMH31964.1"/>
    </source>
</evidence>
<feature type="compositionally biased region" description="Polar residues" evidence="3">
    <location>
        <begin position="277"/>
        <end position="293"/>
    </location>
</feature>
<feature type="compositionally biased region" description="Low complexity" evidence="3">
    <location>
        <begin position="326"/>
        <end position="336"/>
    </location>
</feature>
<protein>
    <recommendedName>
        <fullName evidence="6">3'-5' exonuclease domain-containing protein</fullName>
    </recommendedName>
</protein>
<dbReference type="AlphaFoldDB" id="A0AAD3Y8Y8"/>
<evidence type="ECO:0000256" key="3">
    <source>
        <dbReference type="SAM" id="MobiDB-lite"/>
    </source>
</evidence>
<gene>
    <name evidence="4" type="ORF">Nepgr_033808</name>
</gene>
<organism evidence="4 5">
    <name type="scientific">Nepenthes gracilis</name>
    <name type="common">Slender pitcher plant</name>
    <dbReference type="NCBI Taxonomy" id="150966"/>
    <lineage>
        <taxon>Eukaryota</taxon>
        <taxon>Viridiplantae</taxon>
        <taxon>Streptophyta</taxon>
        <taxon>Embryophyta</taxon>
        <taxon>Tracheophyta</taxon>
        <taxon>Spermatophyta</taxon>
        <taxon>Magnoliopsida</taxon>
        <taxon>eudicotyledons</taxon>
        <taxon>Gunneridae</taxon>
        <taxon>Pentapetalae</taxon>
        <taxon>Caryophyllales</taxon>
        <taxon>Nepenthaceae</taxon>
        <taxon>Nepenthes</taxon>
    </lineage>
</organism>
<feature type="compositionally biased region" description="Polar residues" evidence="3">
    <location>
        <begin position="256"/>
        <end position="270"/>
    </location>
</feature>
<feature type="region of interest" description="Disordered" evidence="3">
    <location>
        <begin position="216"/>
        <end position="359"/>
    </location>
</feature>
<dbReference type="GO" id="GO:0005737">
    <property type="term" value="C:cytoplasm"/>
    <property type="evidence" value="ECO:0007669"/>
    <property type="project" value="TreeGrafter"/>
</dbReference>
<dbReference type="PANTHER" id="PTHR13620:SF121">
    <property type="entry name" value="EMB|CAB82946.1-RELATED"/>
    <property type="match status" value="1"/>
</dbReference>
<dbReference type="Proteomes" id="UP001279734">
    <property type="component" value="Unassembled WGS sequence"/>
</dbReference>
<dbReference type="EMBL" id="BSYO01000048">
    <property type="protein sequence ID" value="GMH31964.1"/>
    <property type="molecule type" value="Genomic_DNA"/>
</dbReference>
<dbReference type="GO" id="GO:0008408">
    <property type="term" value="F:3'-5' exonuclease activity"/>
    <property type="evidence" value="ECO:0007669"/>
    <property type="project" value="TreeGrafter"/>
</dbReference>
<keyword evidence="5" id="KW-1185">Reference proteome</keyword>
<feature type="compositionally biased region" description="Low complexity" evidence="3">
    <location>
        <begin position="294"/>
        <end position="314"/>
    </location>
</feature>
<evidence type="ECO:0008006" key="6">
    <source>
        <dbReference type="Google" id="ProtNLM"/>
    </source>
</evidence>
<proteinExistence type="predicted"/>
<dbReference type="GO" id="GO:0005634">
    <property type="term" value="C:nucleus"/>
    <property type="evidence" value="ECO:0007669"/>
    <property type="project" value="TreeGrafter"/>
</dbReference>
<dbReference type="SUPFAM" id="SSF53098">
    <property type="entry name" value="Ribonuclease H-like"/>
    <property type="match status" value="1"/>
</dbReference>
<reference evidence="4" key="1">
    <citation type="submission" date="2023-05" db="EMBL/GenBank/DDBJ databases">
        <title>Nepenthes gracilis genome sequencing.</title>
        <authorList>
            <person name="Fukushima K."/>
        </authorList>
    </citation>
    <scope>NUCLEOTIDE SEQUENCE</scope>
    <source>
        <strain evidence="4">SING2019-196</strain>
    </source>
</reference>
<evidence type="ECO:0000256" key="2">
    <source>
        <dbReference type="ARBA" id="ARBA00022801"/>
    </source>
</evidence>
<accession>A0AAD3Y8Y8</accession>
<dbReference type="Gene3D" id="3.30.420.10">
    <property type="entry name" value="Ribonuclease H-like superfamily/Ribonuclease H"/>
    <property type="match status" value="1"/>
</dbReference>
<dbReference type="PANTHER" id="PTHR13620">
    <property type="entry name" value="3-5 EXONUCLEASE"/>
    <property type="match status" value="1"/>
</dbReference>
<feature type="compositionally biased region" description="Polar residues" evidence="3">
    <location>
        <begin position="341"/>
        <end position="350"/>
    </location>
</feature>
<dbReference type="InterPro" id="IPR051132">
    <property type="entry name" value="3-5_Exonuclease_domain"/>
</dbReference>
<keyword evidence="2" id="KW-0378">Hydrolase</keyword>
<dbReference type="GO" id="GO:0003676">
    <property type="term" value="F:nucleic acid binding"/>
    <property type="evidence" value="ECO:0007669"/>
    <property type="project" value="InterPro"/>
</dbReference>
<dbReference type="InterPro" id="IPR012337">
    <property type="entry name" value="RNaseH-like_sf"/>
</dbReference>
<keyword evidence="1" id="KW-0540">Nuclease</keyword>
<evidence type="ECO:0000256" key="1">
    <source>
        <dbReference type="ARBA" id="ARBA00022722"/>
    </source>
</evidence>
<dbReference type="InterPro" id="IPR036397">
    <property type="entry name" value="RNaseH_sf"/>
</dbReference>
<evidence type="ECO:0000313" key="5">
    <source>
        <dbReference type="Proteomes" id="UP001279734"/>
    </source>
</evidence>
<comment type="caution">
    <text evidence="4">The sequence shown here is derived from an EMBL/GenBank/DDBJ whole genome shotgun (WGS) entry which is preliminary data.</text>
</comment>
<sequence>MIPMAILSKMGKYGIEFEHEGVSVKVEVLDSAELISSWIIDRLKRRLQEEEPIIVGLDLHASKNRWGNCSANSLLVICINDVNCLIVQLKYVDKIPENLKKFLIDGRICFVGVGVDRKLSRGVLPSLGPLVCKMTELSHLAARIRKKPSYCNSNLKALAAAYEVPYEPPALWGCCGGRRINYEARVFSKEEVKALVHDAYVCYKIGQKLVKELHRNDTTQETQELPGDDTTQETQELPGEETTQDTQELPGEETTQDTQELPGQETTQDPQELPGEETTQGTIQDTQELPDNKTTQGTTQETQELPGEETTQGTIQDTQELPDNKTTQGTTQETQELPGEKTTQGTTQKIQELPGDKTT</sequence>
<name>A0AAD3Y8Y8_NEPGR</name>